<protein>
    <submittedName>
        <fullName evidence="2">Uncharacterized protein</fullName>
    </submittedName>
</protein>
<organism evidence="2 3">
    <name type="scientific">Ceratodon purpureus</name>
    <name type="common">Fire moss</name>
    <name type="synonym">Dicranum purpureum</name>
    <dbReference type="NCBI Taxonomy" id="3225"/>
    <lineage>
        <taxon>Eukaryota</taxon>
        <taxon>Viridiplantae</taxon>
        <taxon>Streptophyta</taxon>
        <taxon>Embryophyta</taxon>
        <taxon>Bryophyta</taxon>
        <taxon>Bryophytina</taxon>
        <taxon>Bryopsida</taxon>
        <taxon>Dicranidae</taxon>
        <taxon>Pseudoditrichales</taxon>
        <taxon>Ditrichaceae</taxon>
        <taxon>Ceratodon</taxon>
    </lineage>
</organism>
<dbReference type="AlphaFoldDB" id="A0A8T0I2J9"/>
<sequence length="493" mass="55084">MQIICIGPQTFELCKGSEGNMSSLRTFLRNLILKSFSIVFINHGGRLSNNFCIYGGFDIIADGSTSVTLRWRVQCNMHTFVTEAGDAHVTLAKGGVYRREIKNKHTGEITGQVKFEPRLKRDKQSLSLGQYDTRVEAKIVYDIALNYYGDHEYGFLDFEDGGYLVGDSYSKGDRYFVIPPLCEKLEGKAKSTLVSSEAKKVYRHFKKKQAEYRKHRDLRLAASGAEFTGMPAYLGSGLGHEEVIRRDDGVNAEENLSGLSAARSLDFPSTPLEQPSYYDQYVGNLAVEGRVLNNDPGMITSSVPFHLGHTFAEPTPFDASNPLPLSACYEVLAQSSMDDVAALSGEDSRRKFEVQGTDILSYEPALTVAPVSLPNNSPASGFIGNVEVEALLQQDFGNTSQQEKQFVHQQFVNTLQQEKLQSVQEQLIKNLQQDKQELKEEKLELKRKVCELQTQLSELQLGFREHLLSCCSGENQPSKKRRAVYEIGELGEV</sequence>
<keyword evidence="3" id="KW-1185">Reference proteome</keyword>
<accession>A0A8T0I2J9</accession>
<keyword evidence="1" id="KW-0175">Coiled coil</keyword>
<evidence type="ECO:0000313" key="2">
    <source>
        <dbReference type="EMBL" id="KAG0577247.1"/>
    </source>
</evidence>
<dbReference type="EMBL" id="CM026425">
    <property type="protein sequence ID" value="KAG0577247.1"/>
    <property type="molecule type" value="Genomic_DNA"/>
</dbReference>
<proteinExistence type="predicted"/>
<dbReference type="EMBL" id="CM026425">
    <property type="protein sequence ID" value="KAG0577246.1"/>
    <property type="molecule type" value="Genomic_DNA"/>
</dbReference>
<gene>
    <name evidence="2" type="ORF">KC19_5G141600</name>
</gene>
<name>A0A8T0I2J9_CERPU</name>
<feature type="coiled-coil region" evidence="1">
    <location>
        <begin position="417"/>
        <end position="455"/>
    </location>
</feature>
<reference evidence="2" key="1">
    <citation type="submission" date="2020-06" db="EMBL/GenBank/DDBJ databases">
        <title>WGS assembly of Ceratodon purpureus strain R40.</title>
        <authorList>
            <person name="Carey S.B."/>
            <person name="Jenkins J."/>
            <person name="Shu S."/>
            <person name="Lovell J.T."/>
            <person name="Sreedasyam A."/>
            <person name="Maumus F."/>
            <person name="Tiley G.P."/>
            <person name="Fernandez-Pozo N."/>
            <person name="Barry K."/>
            <person name="Chen C."/>
            <person name="Wang M."/>
            <person name="Lipzen A."/>
            <person name="Daum C."/>
            <person name="Saski C.A."/>
            <person name="Payton A.C."/>
            <person name="Mcbreen J.C."/>
            <person name="Conrad R.E."/>
            <person name="Kollar L.M."/>
            <person name="Olsson S."/>
            <person name="Huttunen S."/>
            <person name="Landis J.B."/>
            <person name="Wickett N.J."/>
            <person name="Johnson M.G."/>
            <person name="Rensing S.A."/>
            <person name="Grimwood J."/>
            <person name="Schmutz J."/>
            <person name="Mcdaniel S.F."/>
        </authorList>
    </citation>
    <scope>NUCLEOTIDE SEQUENCE</scope>
    <source>
        <strain evidence="2">R40</strain>
    </source>
</reference>
<evidence type="ECO:0000256" key="1">
    <source>
        <dbReference type="SAM" id="Coils"/>
    </source>
</evidence>
<comment type="caution">
    <text evidence="2">The sequence shown here is derived from an EMBL/GenBank/DDBJ whole genome shotgun (WGS) entry which is preliminary data.</text>
</comment>
<dbReference type="EMBL" id="CM026425">
    <property type="protein sequence ID" value="KAG0577245.1"/>
    <property type="molecule type" value="Genomic_DNA"/>
</dbReference>
<dbReference type="Proteomes" id="UP000822688">
    <property type="component" value="Chromosome 5"/>
</dbReference>
<evidence type="ECO:0000313" key="3">
    <source>
        <dbReference type="Proteomes" id="UP000822688"/>
    </source>
</evidence>